<keyword evidence="4 7" id="KW-0472">Membrane</keyword>
<dbReference type="PRINTS" id="PR00625">
    <property type="entry name" value="JDOMAIN"/>
</dbReference>
<evidence type="ECO:0000256" key="4">
    <source>
        <dbReference type="ARBA" id="ARBA00023136"/>
    </source>
</evidence>
<evidence type="ECO:0000256" key="3">
    <source>
        <dbReference type="ARBA" id="ARBA00022989"/>
    </source>
</evidence>
<dbReference type="CDD" id="cd06257">
    <property type="entry name" value="DnaJ"/>
    <property type="match status" value="1"/>
</dbReference>
<dbReference type="GO" id="GO:0012505">
    <property type="term" value="C:endomembrane system"/>
    <property type="evidence" value="ECO:0007669"/>
    <property type="project" value="UniProtKB-SubCell"/>
</dbReference>
<dbReference type="AlphaFoldDB" id="A0A507BCL3"/>
<dbReference type="OrthoDB" id="413400at2759"/>
<dbReference type="PANTHER" id="PTHR44653">
    <property type="entry name" value="DNAJ HOMOLOG SUBFAMILY C MEMBER 1"/>
    <property type="match status" value="1"/>
</dbReference>
<evidence type="ECO:0000256" key="2">
    <source>
        <dbReference type="ARBA" id="ARBA00022729"/>
    </source>
</evidence>
<feature type="domain" description="J" evidence="8">
    <location>
        <begin position="35"/>
        <end position="140"/>
    </location>
</feature>
<evidence type="ECO:0000313" key="9">
    <source>
        <dbReference type="EMBL" id="TPX16986.1"/>
    </source>
</evidence>
<keyword evidence="1 7" id="KW-0812">Transmembrane</keyword>
<protein>
    <recommendedName>
        <fullName evidence="8">J domain-containing protein</fullName>
    </recommendedName>
</protein>
<dbReference type="InterPro" id="IPR036869">
    <property type="entry name" value="J_dom_sf"/>
</dbReference>
<dbReference type="InParanoid" id="A0A507BCL3"/>
<dbReference type="InterPro" id="IPR001623">
    <property type="entry name" value="DnaJ_domain"/>
</dbReference>
<comment type="subcellular location">
    <subcellularLocation>
        <location evidence="5">Endomembrane system</location>
        <topology evidence="5">Single-pass membrane protein</topology>
    </subcellularLocation>
</comment>
<dbReference type="PANTHER" id="PTHR44653:SF2">
    <property type="entry name" value="DNAJ HOMOLOG SUBFAMILY C MEMBER 1"/>
    <property type="match status" value="1"/>
</dbReference>
<keyword evidence="10" id="KW-1185">Reference proteome</keyword>
<dbReference type="Proteomes" id="UP000319257">
    <property type="component" value="Unassembled WGS sequence"/>
</dbReference>
<dbReference type="RefSeq" id="XP_030998697.1">
    <property type="nucleotide sequence ID" value="XM_031137860.1"/>
</dbReference>
<dbReference type="EMBL" id="SKBQ01000015">
    <property type="protein sequence ID" value="TPX16986.1"/>
    <property type="molecule type" value="Genomic_DNA"/>
</dbReference>
<keyword evidence="2" id="KW-0732">Signal</keyword>
<dbReference type="STRING" id="1093900.A0A507BCL3"/>
<reference evidence="9 10" key="1">
    <citation type="submission" date="2019-06" db="EMBL/GenBank/DDBJ databases">
        <title>Draft genome sequence of the filamentous fungus Phialemoniopsis curvata isolated from diesel fuel.</title>
        <authorList>
            <person name="Varaljay V.A."/>
            <person name="Lyon W.J."/>
            <person name="Crouch A.L."/>
            <person name="Drake C.E."/>
            <person name="Hollomon J.M."/>
            <person name="Nadeau L.J."/>
            <person name="Nunn H.S."/>
            <person name="Stevenson B.S."/>
            <person name="Bojanowski C.L."/>
            <person name="Crookes-Goodson W.J."/>
        </authorList>
    </citation>
    <scope>NUCLEOTIDE SEQUENCE [LARGE SCALE GENOMIC DNA]</scope>
    <source>
        <strain evidence="9 10">D216</strain>
    </source>
</reference>
<name>A0A507BCL3_9PEZI</name>
<dbReference type="PROSITE" id="PS50076">
    <property type="entry name" value="DNAJ_2"/>
    <property type="match status" value="1"/>
</dbReference>
<feature type="compositionally biased region" description="Basic residues" evidence="6">
    <location>
        <begin position="439"/>
        <end position="448"/>
    </location>
</feature>
<evidence type="ECO:0000256" key="6">
    <source>
        <dbReference type="SAM" id="MobiDB-lite"/>
    </source>
</evidence>
<sequence>MDQGGEANTVPPPQTDREIFRVRDELAAAEGPGVTFYDFLGVPPSASMDDINKAYRKKSRALHPDKVKSNLAAERAKAKKAAAAAAGGGKKKKAGATVAKAPTQAEVRAAIKRASEQQARLSIVANVLRGPGRDTYDHFLRSGFPVWKGTGYYYNRYRPGLGTVMFGLFLFVGGGAHYLALYMGWKRQREFVERYIRFARHAAWGDNLGANIPGIGEAAAAPAPPPAPQQQAYADEDGRPVALNRKQRRMQEREDKREAKSGNGGRKGRRGAPGSGAGSGTATPTQQALQGAGPTGAKKRVVAENGKILVVDSLGDVYLEQEDEDGNVGEFLLDNANMINHHAQPNELARPTIRDTALVRLPVWAYGATVGRVLGPKRADEDDEELEEEVDDDSSEPGKAVATPSTDSAAEDFEMLDRSTDSLGQAKTTGSQAQGGRSKGNKRKGKKK</sequence>
<gene>
    <name evidence="9" type="ORF">E0L32_003548</name>
</gene>
<feature type="transmembrane region" description="Helical" evidence="7">
    <location>
        <begin position="164"/>
        <end position="185"/>
    </location>
</feature>
<feature type="region of interest" description="Disordered" evidence="6">
    <location>
        <begin position="216"/>
        <end position="297"/>
    </location>
</feature>
<evidence type="ECO:0000256" key="5">
    <source>
        <dbReference type="ARBA" id="ARBA00037847"/>
    </source>
</evidence>
<dbReference type="GeneID" id="41970995"/>
<feature type="compositionally biased region" description="Basic and acidic residues" evidence="6">
    <location>
        <begin position="249"/>
        <end position="260"/>
    </location>
</feature>
<evidence type="ECO:0000313" key="10">
    <source>
        <dbReference type="Proteomes" id="UP000319257"/>
    </source>
</evidence>
<dbReference type="SUPFAM" id="SSF46565">
    <property type="entry name" value="Chaperone J-domain"/>
    <property type="match status" value="1"/>
</dbReference>
<comment type="caution">
    <text evidence="9">The sequence shown here is derived from an EMBL/GenBank/DDBJ whole genome shotgun (WGS) entry which is preliminary data.</text>
</comment>
<dbReference type="Gene3D" id="1.10.287.110">
    <property type="entry name" value="DnaJ domain"/>
    <property type="match status" value="1"/>
</dbReference>
<proteinExistence type="predicted"/>
<feature type="compositionally biased region" description="Acidic residues" evidence="6">
    <location>
        <begin position="381"/>
        <end position="395"/>
    </location>
</feature>
<evidence type="ECO:0000256" key="1">
    <source>
        <dbReference type="ARBA" id="ARBA00022692"/>
    </source>
</evidence>
<evidence type="ECO:0000259" key="8">
    <source>
        <dbReference type="PROSITE" id="PS50076"/>
    </source>
</evidence>
<dbReference type="SMART" id="SM00271">
    <property type="entry name" value="DnaJ"/>
    <property type="match status" value="1"/>
</dbReference>
<accession>A0A507BCL3</accession>
<feature type="region of interest" description="Disordered" evidence="6">
    <location>
        <begin position="375"/>
        <end position="448"/>
    </location>
</feature>
<dbReference type="InterPro" id="IPR052606">
    <property type="entry name" value="DnaJ_domain_protein"/>
</dbReference>
<feature type="compositionally biased region" description="Polar residues" evidence="6">
    <location>
        <begin position="421"/>
        <end position="434"/>
    </location>
</feature>
<evidence type="ECO:0000256" key="7">
    <source>
        <dbReference type="SAM" id="Phobius"/>
    </source>
</evidence>
<organism evidence="9 10">
    <name type="scientific">Thyridium curvatum</name>
    <dbReference type="NCBI Taxonomy" id="1093900"/>
    <lineage>
        <taxon>Eukaryota</taxon>
        <taxon>Fungi</taxon>
        <taxon>Dikarya</taxon>
        <taxon>Ascomycota</taxon>
        <taxon>Pezizomycotina</taxon>
        <taxon>Sordariomycetes</taxon>
        <taxon>Sordariomycetidae</taxon>
        <taxon>Thyridiales</taxon>
        <taxon>Thyridiaceae</taxon>
        <taxon>Thyridium</taxon>
    </lineage>
</organism>
<keyword evidence="3 7" id="KW-1133">Transmembrane helix</keyword>
<dbReference type="Pfam" id="PF00226">
    <property type="entry name" value="DnaJ"/>
    <property type="match status" value="1"/>
</dbReference>